<comment type="catalytic activity">
    <reaction evidence="11">
        <text>[(1-&gt;4)-N-acetyl-beta-D-glucosaminyl](n) + UDP-N-acetyl-alpha-D-glucosamine = [(1-&gt;4)-N-acetyl-beta-D-glucosaminyl](n+1) + UDP + H(+)</text>
        <dbReference type="Rhea" id="RHEA:16637"/>
        <dbReference type="Rhea" id="RHEA-COMP:9593"/>
        <dbReference type="Rhea" id="RHEA-COMP:9595"/>
        <dbReference type="ChEBI" id="CHEBI:15378"/>
        <dbReference type="ChEBI" id="CHEBI:17029"/>
        <dbReference type="ChEBI" id="CHEBI:57705"/>
        <dbReference type="ChEBI" id="CHEBI:58223"/>
        <dbReference type="EC" id="2.4.1.16"/>
    </reaction>
    <physiologicalReaction direction="left-to-right" evidence="11">
        <dbReference type="Rhea" id="RHEA:16638"/>
    </physiologicalReaction>
</comment>
<accession>A0A2K0U2F3</accession>
<comment type="caution">
    <text evidence="12">Lacks conserved residue(s) required for the propagation of feature annotation.</text>
</comment>
<dbReference type="Pfam" id="PF08407">
    <property type="entry name" value="Chitin_synth_1N"/>
    <property type="match status" value="1"/>
</dbReference>
<comment type="function">
    <text evidence="12">Polymerizes chitin, a structural polymer of the cell wall and septum, by transferring the sugar moiety of UDP-GlcNAc to the non-reducing end of the growing chitin polymer.</text>
</comment>
<keyword evidence="7 12" id="KW-1133">Transmembrane helix</keyword>
<evidence type="ECO:0000313" key="16">
    <source>
        <dbReference type="Proteomes" id="UP000236290"/>
    </source>
</evidence>
<dbReference type="GO" id="GO:0006031">
    <property type="term" value="P:chitin biosynthetic process"/>
    <property type="evidence" value="ECO:0007669"/>
    <property type="project" value="UniProtKB-UniRule"/>
</dbReference>
<dbReference type="Pfam" id="PF01644">
    <property type="entry name" value="Chitin_synth_1"/>
    <property type="match status" value="1"/>
</dbReference>
<feature type="region of interest" description="Disordered" evidence="13">
    <location>
        <begin position="1"/>
        <end position="36"/>
    </location>
</feature>
<keyword evidence="6 12" id="KW-0812">Transmembrane</keyword>
<evidence type="ECO:0000256" key="13">
    <source>
        <dbReference type="SAM" id="MobiDB-lite"/>
    </source>
</evidence>
<keyword evidence="8 12" id="KW-0472">Membrane</keyword>
<evidence type="ECO:0000256" key="5">
    <source>
        <dbReference type="ARBA" id="ARBA00022679"/>
    </source>
</evidence>
<evidence type="ECO:0000256" key="12">
    <source>
        <dbReference type="RuleBase" id="RU366040"/>
    </source>
</evidence>
<feature type="transmembrane region" description="Helical" evidence="12">
    <location>
        <begin position="244"/>
        <end position="264"/>
    </location>
</feature>
<keyword evidence="5 12" id="KW-0808">Transferase</keyword>
<name>A0A2K0U2F3_TRIHA</name>
<evidence type="ECO:0000256" key="4">
    <source>
        <dbReference type="ARBA" id="ARBA00022676"/>
    </source>
</evidence>
<dbReference type="OrthoDB" id="4881741at2759"/>
<gene>
    <name evidence="15" type="ORF">THARTR1_07168</name>
</gene>
<dbReference type="EMBL" id="MTYI01000111">
    <property type="protein sequence ID" value="PNP51959.1"/>
    <property type="molecule type" value="Genomic_DNA"/>
</dbReference>
<reference evidence="15 16" key="1">
    <citation type="submission" date="2017-02" db="EMBL/GenBank/DDBJ databases">
        <title>Genomes of Trichoderma spp. with biocontrol activity.</title>
        <authorList>
            <person name="Gardiner D."/>
            <person name="Kazan K."/>
            <person name="Vos C."/>
            <person name="Harvey P."/>
        </authorList>
    </citation>
    <scope>NUCLEOTIDE SEQUENCE [LARGE SCALE GENOMIC DNA]</scope>
    <source>
        <strain evidence="15 16">Tr1</strain>
    </source>
</reference>
<keyword evidence="4 12" id="KW-0328">Glycosyltransferase</keyword>
<feature type="compositionally biased region" description="Polar residues" evidence="13">
    <location>
        <begin position="24"/>
        <end position="33"/>
    </location>
</feature>
<keyword evidence="10 12" id="KW-0961">Cell wall biogenesis/degradation</keyword>
<evidence type="ECO:0000256" key="7">
    <source>
        <dbReference type="ARBA" id="ARBA00022989"/>
    </source>
</evidence>
<dbReference type="EC" id="2.4.1.16" evidence="2 12"/>
<comment type="similarity">
    <text evidence="12">Belongs to the chitin synthase family.</text>
</comment>
<evidence type="ECO:0000259" key="14">
    <source>
        <dbReference type="Pfam" id="PF08407"/>
    </source>
</evidence>
<dbReference type="GO" id="GO:0071555">
    <property type="term" value="P:cell wall organization"/>
    <property type="evidence" value="ECO:0007669"/>
    <property type="project" value="UniProtKB-KW"/>
</dbReference>
<organism evidence="15 16">
    <name type="scientific">Trichoderma harzianum</name>
    <name type="common">Hypocrea lixii</name>
    <dbReference type="NCBI Taxonomy" id="5544"/>
    <lineage>
        <taxon>Eukaryota</taxon>
        <taxon>Fungi</taxon>
        <taxon>Dikarya</taxon>
        <taxon>Ascomycota</taxon>
        <taxon>Pezizomycotina</taxon>
        <taxon>Sordariomycetes</taxon>
        <taxon>Hypocreomycetidae</taxon>
        <taxon>Hypocreales</taxon>
        <taxon>Hypocreaceae</taxon>
        <taxon>Trichoderma</taxon>
    </lineage>
</organism>
<dbReference type="InterPro" id="IPR004835">
    <property type="entry name" value="Chitin_synth"/>
</dbReference>
<evidence type="ECO:0000256" key="2">
    <source>
        <dbReference type="ARBA" id="ARBA00012543"/>
    </source>
</evidence>
<feature type="domain" description="Chitin synthase N-terminal" evidence="14">
    <location>
        <begin position="74"/>
        <end position="135"/>
    </location>
</feature>
<evidence type="ECO:0000256" key="3">
    <source>
        <dbReference type="ARBA" id="ARBA00022475"/>
    </source>
</evidence>
<dbReference type="AlphaFoldDB" id="A0A2K0U2F3"/>
<sequence>MSQRESGYDALPQEDEVDTEPPKAQNTLGSDPQGSEHHIVKSWPILLEQHEISPEHFNNRPGPRSRHQPTKTPFFLDKGNFVIDCAIPPSLRSSVESDDIEFTHTRSTAITCEPREFIDEGFTLRQMLFASPRRTKIMINVYMYNEDDILFAETMERVFSNVQYLCKQWGDESWKKIVVCLLSAGRYNIDPQTKALLSCMGIYQESIARRQVNGRDVVAHLSNHSIVRKVAFTIKLALKSVELLFAWFALGNIFIYFKVLTIGVGSPDWRIRDGIGAGVAV</sequence>
<evidence type="ECO:0000256" key="6">
    <source>
        <dbReference type="ARBA" id="ARBA00022692"/>
    </source>
</evidence>
<evidence type="ECO:0000256" key="8">
    <source>
        <dbReference type="ARBA" id="ARBA00023136"/>
    </source>
</evidence>
<keyword evidence="3 12" id="KW-1003">Cell membrane</keyword>
<dbReference type="Proteomes" id="UP000236290">
    <property type="component" value="Unassembled WGS sequence"/>
</dbReference>
<dbReference type="GO" id="GO:0030428">
    <property type="term" value="C:cell septum"/>
    <property type="evidence" value="ECO:0007669"/>
    <property type="project" value="TreeGrafter"/>
</dbReference>
<comment type="subcellular location">
    <subcellularLocation>
        <location evidence="1 12">Cell membrane</location>
        <topology evidence="1 12">Multi-pass membrane protein</topology>
    </subcellularLocation>
</comment>
<evidence type="ECO:0000313" key="15">
    <source>
        <dbReference type="EMBL" id="PNP51959.1"/>
    </source>
</evidence>
<comment type="caution">
    <text evidence="15">The sequence shown here is derived from an EMBL/GenBank/DDBJ whole genome shotgun (WGS) entry which is preliminary data.</text>
</comment>
<keyword evidence="9" id="KW-0325">Glycoprotein</keyword>
<proteinExistence type="inferred from homology"/>
<dbReference type="InterPro" id="IPR013616">
    <property type="entry name" value="Chitin_synth_N"/>
</dbReference>
<evidence type="ECO:0000256" key="9">
    <source>
        <dbReference type="ARBA" id="ARBA00023180"/>
    </source>
</evidence>
<evidence type="ECO:0000256" key="11">
    <source>
        <dbReference type="ARBA" id="ARBA00049510"/>
    </source>
</evidence>
<dbReference type="GO" id="GO:0004100">
    <property type="term" value="F:chitin synthase activity"/>
    <property type="evidence" value="ECO:0007669"/>
    <property type="project" value="UniProtKB-UniRule"/>
</dbReference>
<evidence type="ECO:0000256" key="1">
    <source>
        <dbReference type="ARBA" id="ARBA00004651"/>
    </source>
</evidence>
<protein>
    <recommendedName>
        <fullName evidence="2 12">Chitin synthase</fullName>
        <ecNumber evidence="2 12">2.4.1.16</ecNumber>
    </recommendedName>
</protein>
<dbReference type="PANTHER" id="PTHR22914">
    <property type="entry name" value="CHITIN SYNTHASE"/>
    <property type="match status" value="1"/>
</dbReference>
<dbReference type="PANTHER" id="PTHR22914:SF9">
    <property type="entry name" value="CHITIN SYNTHASE 1"/>
    <property type="match status" value="1"/>
</dbReference>
<dbReference type="GO" id="GO:0005886">
    <property type="term" value="C:plasma membrane"/>
    <property type="evidence" value="ECO:0007669"/>
    <property type="project" value="UniProtKB-SubCell"/>
</dbReference>
<evidence type="ECO:0000256" key="10">
    <source>
        <dbReference type="ARBA" id="ARBA00023316"/>
    </source>
</evidence>